<reference evidence="1 2" key="1">
    <citation type="journal article" date="2018" name="G3 (Bethesda)">
        <title>Phylogenetic and Phylogenomic Definition of Rhizopus Species.</title>
        <authorList>
            <person name="Gryganskyi A.P."/>
            <person name="Golan J."/>
            <person name="Dolatabadi S."/>
            <person name="Mondo S."/>
            <person name="Robb S."/>
            <person name="Idnurm A."/>
            <person name="Muszewska A."/>
            <person name="Steczkiewicz K."/>
            <person name="Masonjones S."/>
            <person name="Liao H.L."/>
            <person name="Gajdeczka M.T."/>
            <person name="Anike F."/>
            <person name="Vuek A."/>
            <person name="Anishchenko I.M."/>
            <person name="Voigt K."/>
            <person name="de Hoog G.S."/>
            <person name="Smith M.E."/>
            <person name="Heitman J."/>
            <person name="Vilgalys R."/>
            <person name="Stajich J.E."/>
        </authorList>
    </citation>
    <scope>NUCLEOTIDE SEQUENCE [LARGE SCALE GENOMIC DNA]</scope>
    <source>
        <strain evidence="1 2">CBS 357.93</strain>
    </source>
</reference>
<feature type="non-terminal residue" evidence="1">
    <location>
        <position position="52"/>
    </location>
</feature>
<dbReference type="Proteomes" id="UP000252139">
    <property type="component" value="Unassembled WGS sequence"/>
</dbReference>
<accession>A0A367IZ49</accession>
<proteinExistence type="predicted"/>
<dbReference type="EMBL" id="PJQL01002831">
    <property type="protein sequence ID" value="RCH82954.1"/>
    <property type="molecule type" value="Genomic_DNA"/>
</dbReference>
<evidence type="ECO:0000313" key="1">
    <source>
        <dbReference type="EMBL" id="RCH82954.1"/>
    </source>
</evidence>
<sequence>MEQEQPQGYNVFVPDFDKDLVLASTTDERYNESIRDCLEKDLDLIQQQVNLD</sequence>
<name>A0A367IZ49_RHIAZ</name>
<organism evidence="1 2">
    <name type="scientific">Rhizopus azygosporus</name>
    <name type="common">Rhizopus microsporus var. azygosporus</name>
    <dbReference type="NCBI Taxonomy" id="86630"/>
    <lineage>
        <taxon>Eukaryota</taxon>
        <taxon>Fungi</taxon>
        <taxon>Fungi incertae sedis</taxon>
        <taxon>Mucoromycota</taxon>
        <taxon>Mucoromycotina</taxon>
        <taxon>Mucoromycetes</taxon>
        <taxon>Mucorales</taxon>
        <taxon>Mucorineae</taxon>
        <taxon>Rhizopodaceae</taxon>
        <taxon>Rhizopus</taxon>
    </lineage>
</organism>
<keyword evidence="2" id="KW-1185">Reference proteome</keyword>
<dbReference type="AlphaFoldDB" id="A0A367IZ49"/>
<protein>
    <submittedName>
        <fullName evidence="1">Uncharacterized protein</fullName>
    </submittedName>
</protein>
<comment type="caution">
    <text evidence="1">The sequence shown here is derived from an EMBL/GenBank/DDBJ whole genome shotgun (WGS) entry which is preliminary data.</text>
</comment>
<gene>
    <name evidence="1" type="ORF">CU097_001350</name>
</gene>
<evidence type="ECO:0000313" key="2">
    <source>
        <dbReference type="Proteomes" id="UP000252139"/>
    </source>
</evidence>